<evidence type="ECO:0000313" key="2">
    <source>
        <dbReference type="EMBL" id="CDK27794.1"/>
    </source>
</evidence>
<keyword evidence="3" id="KW-1185">Reference proteome</keyword>
<evidence type="ECO:0008006" key="4">
    <source>
        <dbReference type="Google" id="ProtNLM"/>
    </source>
</evidence>
<dbReference type="RefSeq" id="XP_022459786.1">
    <property type="nucleotide sequence ID" value="XM_022602221.1"/>
</dbReference>
<name>W6MMH6_9ASCO</name>
<dbReference type="OrthoDB" id="4086742at2759"/>
<dbReference type="AlphaFoldDB" id="W6MMH6"/>
<evidence type="ECO:0000256" key="1">
    <source>
        <dbReference type="SAM" id="MobiDB-lite"/>
    </source>
</evidence>
<evidence type="ECO:0000313" key="3">
    <source>
        <dbReference type="Proteomes" id="UP000019384"/>
    </source>
</evidence>
<dbReference type="Proteomes" id="UP000019384">
    <property type="component" value="Unassembled WGS sequence"/>
</dbReference>
<dbReference type="STRING" id="1382522.W6MMH6"/>
<dbReference type="GeneID" id="34521174"/>
<dbReference type="HOGENOM" id="CLU_103824_0_0_1"/>
<feature type="compositionally biased region" description="Basic residues" evidence="1">
    <location>
        <begin position="16"/>
        <end position="30"/>
    </location>
</feature>
<gene>
    <name evidence="2" type="ORF">KUCA_T00003773001</name>
</gene>
<feature type="region of interest" description="Disordered" evidence="1">
    <location>
        <begin position="1"/>
        <end position="44"/>
    </location>
</feature>
<reference evidence="2" key="2">
    <citation type="submission" date="2014-02" db="EMBL/GenBank/DDBJ databases">
        <title>Complete DNA sequence of /Kuraishia capsulata/ illustrates novel genomic features among budding yeasts (/Saccharomycotina/).</title>
        <authorList>
            <person name="Morales L."/>
            <person name="Noel B."/>
            <person name="Porcel B."/>
            <person name="Marcet-Houben M."/>
            <person name="Hullo M-F."/>
            <person name="Sacerdot C."/>
            <person name="Tekaia F."/>
            <person name="Leh-Louis V."/>
            <person name="Despons L."/>
            <person name="Khanna V."/>
            <person name="Aury J-M."/>
            <person name="Barbe V."/>
            <person name="Couloux A."/>
            <person name="Labadie K."/>
            <person name="Pelletier E."/>
            <person name="Souciet J-L."/>
            <person name="Boekhout T."/>
            <person name="Gabaldon T."/>
            <person name="Wincker P."/>
            <person name="Dujon B."/>
        </authorList>
    </citation>
    <scope>NUCLEOTIDE SEQUENCE</scope>
    <source>
        <strain evidence="2">CBS 1993</strain>
    </source>
</reference>
<accession>W6MMH6</accession>
<dbReference type="EMBL" id="HG793128">
    <property type="protein sequence ID" value="CDK27794.1"/>
    <property type="molecule type" value="Genomic_DNA"/>
</dbReference>
<organism evidence="2 3">
    <name type="scientific">Kuraishia capsulata CBS 1993</name>
    <dbReference type="NCBI Taxonomy" id="1382522"/>
    <lineage>
        <taxon>Eukaryota</taxon>
        <taxon>Fungi</taxon>
        <taxon>Dikarya</taxon>
        <taxon>Ascomycota</taxon>
        <taxon>Saccharomycotina</taxon>
        <taxon>Pichiomycetes</taxon>
        <taxon>Pichiales</taxon>
        <taxon>Pichiaceae</taxon>
        <taxon>Kuraishia</taxon>
    </lineage>
</organism>
<protein>
    <recommendedName>
        <fullName evidence="4">Ribosome biogenesis protein ALB1</fullName>
    </recommendedName>
</protein>
<sequence length="150" mass="16409">MPSRNSVNRPKDGILRRKKAVGLARKRAAKRSSAPTGRFRGPASLVGTAKSSAVALYTGVSQPTGLLTTQTLSNKRRKKLERNQIYVDRRKGAADKPKEDDTTMDVDEMVQKKEQQAKSIREALWSVIEQGRSVPVINGTEGTTLGGPSY</sequence>
<proteinExistence type="predicted"/>
<reference evidence="2" key="1">
    <citation type="submission" date="2013-12" db="EMBL/GenBank/DDBJ databases">
        <authorList>
            <person name="Genoscope - CEA"/>
        </authorList>
    </citation>
    <scope>NUCLEOTIDE SEQUENCE</scope>
    <source>
        <strain evidence="2">CBS 1993</strain>
    </source>
</reference>